<name>A0A9D4DQ45_DREPO</name>
<organism evidence="1 2">
    <name type="scientific">Dreissena polymorpha</name>
    <name type="common">Zebra mussel</name>
    <name type="synonym">Mytilus polymorpha</name>
    <dbReference type="NCBI Taxonomy" id="45954"/>
    <lineage>
        <taxon>Eukaryota</taxon>
        <taxon>Metazoa</taxon>
        <taxon>Spiralia</taxon>
        <taxon>Lophotrochozoa</taxon>
        <taxon>Mollusca</taxon>
        <taxon>Bivalvia</taxon>
        <taxon>Autobranchia</taxon>
        <taxon>Heteroconchia</taxon>
        <taxon>Euheterodonta</taxon>
        <taxon>Imparidentia</taxon>
        <taxon>Neoheterodontei</taxon>
        <taxon>Myida</taxon>
        <taxon>Dreissenoidea</taxon>
        <taxon>Dreissenidae</taxon>
        <taxon>Dreissena</taxon>
    </lineage>
</organism>
<protein>
    <submittedName>
        <fullName evidence="1">Uncharacterized protein</fullName>
    </submittedName>
</protein>
<reference evidence="1" key="2">
    <citation type="submission" date="2020-11" db="EMBL/GenBank/DDBJ databases">
        <authorList>
            <person name="McCartney M.A."/>
            <person name="Auch B."/>
            <person name="Kono T."/>
            <person name="Mallez S."/>
            <person name="Becker A."/>
            <person name="Gohl D.M."/>
            <person name="Silverstein K.A.T."/>
            <person name="Koren S."/>
            <person name="Bechman K.B."/>
            <person name="Herman A."/>
            <person name="Abrahante J.E."/>
            <person name="Garbe J."/>
        </authorList>
    </citation>
    <scope>NUCLEOTIDE SEQUENCE</scope>
    <source>
        <strain evidence="1">Duluth1</strain>
        <tissue evidence="1">Whole animal</tissue>
    </source>
</reference>
<accession>A0A9D4DQ45</accession>
<sequence length="74" mass="8491">MLIWIKDASNLDKDEEAKAIAFVYQYVTCEKSDKLADLVRFQMHAHSRTCKKSKIKSVVGFPDPIHARNHFTAP</sequence>
<dbReference type="AlphaFoldDB" id="A0A9D4DQ45"/>
<proteinExistence type="predicted"/>
<evidence type="ECO:0000313" key="2">
    <source>
        <dbReference type="Proteomes" id="UP000828390"/>
    </source>
</evidence>
<reference evidence="1" key="1">
    <citation type="journal article" date="2019" name="bioRxiv">
        <title>The Genome of the Zebra Mussel, Dreissena polymorpha: A Resource for Invasive Species Research.</title>
        <authorList>
            <person name="McCartney M.A."/>
            <person name="Auch B."/>
            <person name="Kono T."/>
            <person name="Mallez S."/>
            <person name="Zhang Y."/>
            <person name="Obille A."/>
            <person name="Becker A."/>
            <person name="Abrahante J.E."/>
            <person name="Garbe J."/>
            <person name="Badalamenti J.P."/>
            <person name="Herman A."/>
            <person name="Mangelson H."/>
            <person name="Liachko I."/>
            <person name="Sullivan S."/>
            <person name="Sone E.D."/>
            <person name="Koren S."/>
            <person name="Silverstein K.A.T."/>
            <person name="Beckman K.B."/>
            <person name="Gohl D.M."/>
        </authorList>
    </citation>
    <scope>NUCLEOTIDE SEQUENCE</scope>
    <source>
        <strain evidence="1">Duluth1</strain>
        <tissue evidence="1">Whole animal</tissue>
    </source>
</reference>
<gene>
    <name evidence="1" type="ORF">DPMN_186702</name>
</gene>
<keyword evidence="2" id="KW-1185">Reference proteome</keyword>
<evidence type="ECO:0000313" key="1">
    <source>
        <dbReference type="EMBL" id="KAH3752092.1"/>
    </source>
</evidence>
<comment type="caution">
    <text evidence="1">The sequence shown here is derived from an EMBL/GenBank/DDBJ whole genome shotgun (WGS) entry which is preliminary data.</text>
</comment>
<dbReference type="Proteomes" id="UP000828390">
    <property type="component" value="Unassembled WGS sequence"/>
</dbReference>
<dbReference type="EMBL" id="JAIWYP010000010">
    <property type="protein sequence ID" value="KAH3752092.1"/>
    <property type="molecule type" value="Genomic_DNA"/>
</dbReference>